<reference evidence="9 10" key="1">
    <citation type="submission" date="2019-03" db="EMBL/GenBank/DDBJ databases">
        <title>Genomic Encyclopedia of Type Strains, Phase III (KMG-III): the genomes of soil and plant-associated and newly described type strains.</title>
        <authorList>
            <person name="Whitman W."/>
        </authorList>
    </citation>
    <scope>NUCLEOTIDE SEQUENCE [LARGE SCALE GENOMIC DNA]</scope>
    <source>
        <strain evidence="9 10">CECT 8976</strain>
    </source>
</reference>
<dbReference type="GO" id="GO:0005886">
    <property type="term" value="C:plasma membrane"/>
    <property type="evidence" value="ECO:0007669"/>
    <property type="project" value="TreeGrafter"/>
</dbReference>
<evidence type="ECO:0000256" key="6">
    <source>
        <dbReference type="ARBA" id="ARBA00022840"/>
    </source>
</evidence>
<name>A0A4R7B166_9NEIS</name>
<evidence type="ECO:0000256" key="1">
    <source>
        <dbReference type="ARBA" id="ARBA00000085"/>
    </source>
</evidence>
<feature type="transmembrane region" description="Helical" evidence="7">
    <location>
        <begin position="50"/>
        <end position="66"/>
    </location>
</feature>
<keyword evidence="7" id="KW-1133">Transmembrane helix</keyword>
<comment type="catalytic activity">
    <reaction evidence="1">
        <text>ATP + protein L-histidine = ADP + protein N-phospho-L-histidine.</text>
        <dbReference type="EC" id="2.7.13.3"/>
    </reaction>
</comment>
<evidence type="ECO:0000256" key="5">
    <source>
        <dbReference type="ARBA" id="ARBA00022777"/>
    </source>
</evidence>
<dbReference type="Pfam" id="PF25323">
    <property type="entry name" value="6TM_PilS"/>
    <property type="match status" value="1"/>
</dbReference>
<dbReference type="InterPro" id="IPR050980">
    <property type="entry name" value="2C_sensor_his_kinase"/>
</dbReference>
<dbReference type="PANTHER" id="PTHR44936:SF10">
    <property type="entry name" value="SENSOR PROTEIN RSTB"/>
    <property type="match status" value="1"/>
</dbReference>
<feature type="transmembrane region" description="Helical" evidence="7">
    <location>
        <begin position="78"/>
        <end position="101"/>
    </location>
</feature>
<proteinExistence type="predicted"/>
<feature type="domain" description="Histidine kinase/HSP90-like ATPase" evidence="8">
    <location>
        <begin position="318"/>
        <end position="414"/>
    </location>
</feature>
<gene>
    <name evidence="9" type="ORF">DFP86_11088</name>
</gene>
<evidence type="ECO:0000313" key="9">
    <source>
        <dbReference type="EMBL" id="TDR76662.1"/>
    </source>
</evidence>
<evidence type="ECO:0000256" key="3">
    <source>
        <dbReference type="ARBA" id="ARBA00022679"/>
    </source>
</evidence>
<feature type="transmembrane region" description="Helical" evidence="7">
    <location>
        <begin position="24"/>
        <end position="43"/>
    </location>
</feature>
<keyword evidence="6" id="KW-0067">ATP-binding</keyword>
<evidence type="ECO:0000256" key="7">
    <source>
        <dbReference type="SAM" id="Phobius"/>
    </source>
</evidence>
<comment type="caution">
    <text evidence="9">The sequence shown here is derived from an EMBL/GenBank/DDBJ whole genome shotgun (WGS) entry which is preliminary data.</text>
</comment>
<dbReference type="OrthoDB" id="9785252at2"/>
<dbReference type="Pfam" id="PF02518">
    <property type="entry name" value="HATPase_c"/>
    <property type="match status" value="1"/>
</dbReference>
<sequence length="418" mass="45100">MPSVFSSFSSESIDLERAQQRLTLLRWGMLGLCTVLLLLALAYPIRFAEIPILQALLTLALINAILPRLARRSVAPLWLIRFGLFADVVALSEILAFSGGAANPLASLYLPPVLFAALLSPGLFSWALSALALVVYGALFVWHLPWPLADADAAYAFHAHQLGMWFTFALSALLMTGFISWLARQLADRERELAVARESQLRDEQLVGLGMQAAMAAHALSTPLNTLTLLADEWDELKPAGLPPDELALVKSQLRVCRDALTRLKSHAQTGTVAVRLFSAMTERLAGWRALRPDVTLSWQPSNCQDPWVELDSAFWPALFNLINNAAEAGGGQVGVGAHFRAGVLCVDIVNREGCLTEAQLRAAGLGQLQSAKPAGLGLGVMLSHATLARLGGSLTLDNRLSGGVHARITLPLKALRT</sequence>
<organism evidence="9 10">
    <name type="scientific">Paludibacterium purpuratum</name>
    <dbReference type="NCBI Taxonomy" id="1144873"/>
    <lineage>
        <taxon>Bacteria</taxon>
        <taxon>Pseudomonadati</taxon>
        <taxon>Pseudomonadota</taxon>
        <taxon>Betaproteobacteria</taxon>
        <taxon>Neisseriales</taxon>
        <taxon>Chromobacteriaceae</taxon>
        <taxon>Paludibacterium</taxon>
    </lineage>
</organism>
<evidence type="ECO:0000256" key="4">
    <source>
        <dbReference type="ARBA" id="ARBA00022741"/>
    </source>
</evidence>
<dbReference type="SUPFAM" id="SSF55874">
    <property type="entry name" value="ATPase domain of HSP90 chaperone/DNA topoisomerase II/histidine kinase"/>
    <property type="match status" value="1"/>
</dbReference>
<keyword evidence="5 9" id="KW-0418">Kinase</keyword>
<keyword evidence="4" id="KW-0547">Nucleotide-binding</keyword>
<dbReference type="EC" id="2.7.13.3" evidence="2"/>
<dbReference type="EMBL" id="SNZP01000010">
    <property type="protein sequence ID" value="TDR76662.1"/>
    <property type="molecule type" value="Genomic_DNA"/>
</dbReference>
<evidence type="ECO:0000259" key="8">
    <source>
        <dbReference type="Pfam" id="PF02518"/>
    </source>
</evidence>
<dbReference type="AlphaFoldDB" id="A0A4R7B166"/>
<dbReference type="Gene3D" id="3.30.565.10">
    <property type="entry name" value="Histidine kinase-like ATPase, C-terminal domain"/>
    <property type="match status" value="1"/>
</dbReference>
<keyword evidence="7" id="KW-0812">Transmembrane</keyword>
<accession>A0A4R7B166</accession>
<evidence type="ECO:0000313" key="10">
    <source>
        <dbReference type="Proteomes" id="UP000295611"/>
    </source>
</evidence>
<feature type="transmembrane region" description="Helical" evidence="7">
    <location>
        <begin position="113"/>
        <end position="142"/>
    </location>
</feature>
<evidence type="ECO:0000256" key="2">
    <source>
        <dbReference type="ARBA" id="ARBA00012438"/>
    </source>
</evidence>
<dbReference type="RefSeq" id="WP_133681898.1">
    <property type="nucleotide sequence ID" value="NZ_SNZP01000010.1"/>
</dbReference>
<feature type="transmembrane region" description="Helical" evidence="7">
    <location>
        <begin position="162"/>
        <end position="183"/>
    </location>
</feature>
<keyword evidence="7" id="KW-0472">Membrane</keyword>
<protein>
    <recommendedName>
        <fullName evidence="2">histidine kinase</fullName>
        <ecNumber evidence="2">2.7.13.3</ecNumber>
    </recommendedName>
</protein>
<keyword evidence="3" id="KW-0808">Transferase</keyword>
<dbReference type="Proteomes" id="UP000295611">
    <property type="component" value="Unassembled WGS sequence"/>
</dbReference>
<dbReference type="PANTHER" id="PTHR44936">
    <property type="entry name" value="SENSOR PROTEIN CREC"/>
    <property type="match status" value="1"/>
</dbReference>
<dbReference type="GO" id="GO:0000155">
    <property type="term" value="F:phosphorelay sensor kinase activity"/>
    <property type="evidence" value="ECO:0007669"/>
    <property type="project" value="TreeGrafter"/>
</dbReference>
<dbReference type="InterPro" id="IPR036890">
    <property type="entry name" value="HATPase_C_sf"/>
</dbReference>
<dbReference type="GO" id="GO:0005524">
    <property type="term" value="F:ATP binding"/>
    <property type="evidence" value="ECO:0007669"/>
    <property type="project" value="UniProtKB-KW"/>
</dbReference>
<dbReference type="InterPro" id="IPR003594">
    <property type="entry name" value="HATPase_dom"/>
</dbReference>
<keyword evidence="10" id="KW-1185">Reference proteome</keyword>